<evidence type="ECO:0000313" key="1">
    <source>
        <dbReference type="EMBL" id="KAJ1673913.1"/>
    </source>
</evidence>
<protein>
    <submittedName>
        <fullName evidence="1">Uncharacterized protein</fullName>
    </submittedName>
</protein>
<dbReference type="Proteomes" id="UP001145114">
    <property type="component" value="Unassembled WGS sequence"/>
</dbReference>
<feature type="non-terminal residue" evidence="1">
    <location>
        <position position="226"/>
    </location>
</feature>
<gene>
    <name evidence="1" type="ORF">EV182_004319</name>
</gene>
<accession>A0ACC1HFM8</accession>
<organism evidence="1 2">
    <name type="scientific">Spiromyces aspiralis</name>
    <dbReference type="NCBI Taxonomy" id="68401"/>
    <lineage>
        <taxon>Eukaryota</taxon>
        <taxon>Fungi</taxon>
        <taxon>Fungi incertae sedis</taxon>
        <taxon>Zoopagomycota</taxon>
        <taxon>Kickxellomycotina</taxon>
        <taxon>Kickxellomycetes</taxon>
        <taxon>Kickxellales</taxon>
        <taxon>Kickxellaceae</taxon>
        <taxon>Spiromyces</taxon>
    </lineage>
</organism>
<comment type="caution">
    <text evidence="1">The sequence shown here is derived from an EMBL/GenBank/DDBJ whole genome shotgun (WGS) entry which is preliminary data.</text>
</comment>
<keyword evidence="2" id="KW-1185">Reference proteome</keyword>
<sequence>MSSNRDCQRPESDRDRVEDDRTNIEPIAQASAGLPEGAPQQQSASSGEASSGLTIEGRIPRPPNATIGGRNYAQVEPRNQIGRSDLDPIASQLLDPNRDPNTGGMFVGPDHPAFGGRFPANPAQIDPGFVPGGSYPPSMRPPSSRFDPVNPFDTSSNEPDPDHLRFQTANTNGRDDNNDLLDLEGSGLGRPSPRGGGLGRGGLGGFGPRGGFGGGGGFGGSGGPFL</sequence>
<proteinExistence type="predicted"/>
<name>A0ACC1HFM8_9FUNG</name>
<reference evidence="1" key="1">
    <citation type="submission" date="2022-06" db="EMBL/GenBank/DDBJ databases">
        <title>Phylogenomic reconstructions and comparative analyses of Kickxellomycotina fungi.</title>
        <authorList>
            <person name="Reynolds N.K."/>
            <person name="Stajich J.E."/>
            <person name="Barry K."/>
            <person name="Grigoriev I.V."/>
            <person name="Crous P."/>
            <person name="Smith M.E."/>
        </authorList>
    </citation>
    <scope>NUCLEOTIDE SEQUENCE</scope>
    <source>
        <strain evidence="1">RSA 2271</strain>
    </source>
</reference>
<dbReference type="EMBL" id="JAMZIH010006444">
    <property type="protein sequence ID" value="KAJ1673913.1"/>
    <property type="molecule type" value="Genomic_DNA"/>
</dbReference>
<evidence type="ECO:0000313" key="2">
    <source>
        <dbReference type="Proteomes" id="UP001145114"/>
    </source>
</evidence>